<dbReference type="EMBL" id="JAYGHG010000001">
    <property type="protein sequence ID" value="MEA5579911.1"/>
    <property type="molecule type" value="Genomic_DNA"/>
</dbReference>
<evidence type="ECO:0000313" key="1">
    <source>
        <dbReference type="EMBL" id="MEA5579911.1"/>
    </source>
</evidence>
<accession>A0ABU5U8P6</accession>
<dbReference type="Proteomes" id="UP001302120">
    <property type="component" value="Unassembled WGS sequence"/>
</dbReference>
<proteinExistence type="predicted"/>
<evidence type="ECO:0000313" key="2">
    <source>
        <dbReference type="Proteomes" id="UP001302120"/>
    </source>
</evidence>
<reference evidence="1 2" key="1">
    <citation type="submission" date="2023-12" db="EMBL/GenBank/DDBJ databases">
        <title>Baltic Sea Cyanobacteria.</title>
        <authorList>
            <person name="Delbaje E."/>
            <person name="Fewer D.P."/>
            <person name="Shishido T.K."/>
        </authorList>
    </citation>
    <scope>NUCLEOTIDE SEQUENCE [LARGE SCALE GENOMIC DNA]</scope>
    <source>
        <strain evidence="1 2">UHCC-0300</strain>
    </source>
</reference>
<dbReference type="RefSeq" id="WP_323194252.1">
    <property type="nucleotide sequence ID" value="NZ_JAYGHG010000001.1"/>
</dbReference>
<protein>
    <recommendedName>
        <fullName evidence="3">Glycyl-tRNA synthetase beta subunit</fullName>
    </recommendedName>
</protein>
<keyword evidence="2" id="KW-1185">Reference proteome</keyword>
<name>A0ABU5U8P6_9CYAN</name>
<evidence type="ECO:0008006" key="3">
    <source>
        <dbReference type="Google" id="ProtNLM"/>
    </source>
</evidence>
<organism evidence="1 2">
    <name type="scientific">Nodularia harveyana UHCC-0300</name>
    <dbReference type="NCBI Taxonomy" id="2974287"/>
    <lineage>
        <taxon>Bacteria</taxon>
        <taxon>Bacillati</taxon>
        <taxon>Cyanobacteriota</taxon>
        <taxon>Cyanophyceae</taxon>
        <taxon>Nostocales</taxon>
        <taxon>Nodulariaceae</taxon>
        <taxon>Nodularia</taxon>
    </lineage>
</organism>
<sequence length="53" mass="5910">MTGFLLEVGTEELPACFLGDAILQWRSRIPQSLENNSLTSASILKRKKNDDDS</sequence>
<comment type="caution">
    <text evidence="1">The sequence shown here is derived from an EMBL/GenBank/DDBJ whole genome shotgun (WGS) entry which is preliminary data.</text>
</comment>
<gene>
    <name evidence="1" type="ORF">VB620_00980</name>
</gene>